<dbReference type="EMBL" id="BKCJ010005927">
    <property type="protein sequence ID" value="GEU69402.1"/>
    <property type="molecule type" value="Genomic_DNA"/>
</dbReference>
<organism evidence="1">
    <name type="scientific">Tanacetum cinerariifolium</name>
    <name type="common">Dalmatian daisy</name>
    <name type="synonym">Chrysanthemum cinerariifolium</name>
    <dbReference type="NCBI Taxonomy" id="118510"/>
    <lineage>
        <taxon>Eukaryota</taxon>
        <taxon>Viridiplantae</taxon>
        <taxon>Streptophyta</taxon>
        <taxon>Embryophyta</taxon>
        <taxon>Tracheophyta</taxon>
        <taxon>Spermatophyta</taxon>
        <taxon>Magnoliopsida</taxon>
        <taxon>eudicotyledons</taxon>
        <taxon>Gunneridae</taxon>
        <taxon>Pentapetalae</taxon>
        <taxon>asterids</taxon>
        <taxon>campanulids</taxon>
        <taxon>Asterales</taxon>
        <taxon>Asteraceae</taxon>
        <taxon>Asteroideae</taxon>
        <taxon>Anthemideae</taxon>
        <taxon>Anthemidinae</taxon>
        <taxon>Tanacetum</taxon>
    </lineage>
</organism>
<proteinExistence type="predicted"/>
<reference evidence="1" key="1">
    <citation type="journal article" date="2019" name="Sci. Rep.">
        <title>Draft genome of Tanacetum cinerariifolium, the natural source of mosquito coil.</title>
        <authorList>
            <person name="Yamashiro T."/>
            <person name="Shiraishi A."/>
            <person name="Satake H."/>
            <person name="Nakayama K."/>
        </authorList>
    </citation>
    <scope>NUCLEOTIDE SEQUENCE</scope>
</reference>
<accession>A0A6L2M9Q2</accession>
<comment type="caution">
    <text evidence="1">The sequence shown here is derived from an EMBL/GenBank/DDBJ whole genome shotgun (WGS) entry which is preliminary data.</text>
</comment>
<sequence>MTKCLDQGSQLCPPILSSVDNDVEFGINKGTTNLVNNGANSSGFSFMNVKNSSTSNTLIIDKIKKFEDSLIDGQVILVDEAGNPLKNVECSGDYDSKDEVASVDNDMTRYLASEMVGFGTQSLLEQWKDSYGNGEFDEDPYDDDMLEASRVGSESVKHELELELGLVPTIRTCEKYYPSDLLTKCYYGCDKDISLSIQGSTPVELITGSAPGVDNVNFG</sequence>
<protein>
    <submittedName>
        <fullName evidence="1">Uncharacterized protein</fullName>
    </submittedName>
</protein>
<name>A0A6L2M9Q2_TANCI</name>
<gene>
    <name evidence="1" type="ORF">Tci_041380</name>
</gene>
<dbReference type="AlphaFoldDB" id="A0A6L2M9Q2"/>
<evidence type="ECO:0000313" key="1">
    <source>
        <dbReference type="EMBL" id="GEU69402.1"/>
    </source>
</evidence>